<comment type="caution">
    <text evidence="3">The sequence shown here is derived from an EMBL/GenBank/DDBJ whole genome shotgun (WGS) entry which is preliminary data.</text>
</comment>
<dbReference type="InterPro" id="IPR005183">
    <property type="entry name" value="DUF305_CopM-like"/>
</dbReference>
<dbReference type="PANTHER" id="PTHR36933:SF1">
    <property type="entry name" value="SLL0788 PROTEIN"/>
    <property type="match status" value="1"/>
</dbReference>
<evidence type="ECO:0000259" key="2">
    <source>
        <dbReference type="Pfam" id="PF03713"/>
    </source>
</evidence>
<feature type="chain" id="PRO_5037806712" evidence="1">
    <location>
        <begin position="24"/>
        <end position="226"/>
    </location>
</feature>
<dbReference type="RefSeq" id="WP_194112211.1">
    <property type="nucleotide sequence ID" value="NZ_JADFFL010000005.1"/>
</dbReference>
<dbReference type="PROSITE" id="PS51257">
    <property type="entry name" value="PROKAR_LIPOPROTEIN"/>
    <property type="match status" value="1"/>
</dbReference>
<dbReference type="AlphaFoldDB" id="A0A929PXA6"/>
<dbReference type="Pfam" id="PF03713">
    <property type="entry name" value="DUF305"/>
    <property type="match status" value="1"/>
</dbReference>
<feature type="signal peptide" evidence="1">
    <location>
        <begin position="1"/>
        <end position="23"/>
    </location>
</feature>
<evidence type="ECO:0000256" key="1">
    <source>
        <dbReference type="SAM" id="SignalP"/>
    </source>
</evidence>
<protein>
    <submittedName>
        <fullName evidence="3">DUF305 domain-containing protein</fullName>
    </submittedName>
</protein>
<accession>A0A929PXA6</accession>
<name>A0A929PXA6_9SPHI</name>
<dbReference type="Gene3D" id="1.20.1260.10">
    <property type="match status" value="2"/>
</dbReference>
<dbReference type="PANTHER" id="PTHR36933">
    <property type="entry name" value="SLL0788 PROTEIN"/>
    <property type="match status" value="1"/>
</dbReference>
<evidence type="ECO:0000313" key="4">
    <source>
        <dbReference type="Proteomes" id="UP000622475"/>
    </source>
</evidence>
<reference evidence="3" key="1">
    <citation type="submission" date="2020-10" db="EMBL/GenBank/DDBJ databases">
        <title>Mucilaginibacter mali sp. nov., isolated from rhizosphere soil of apple orchard.</title>
        <authorList>
            <person name="Lee J.-S."/>
            <person name="Kim H.S."/>
            <person name="Kim J.-S."/>
        </authorList>
    </citation>
    <scope>NUCLEOTIDE SEQUENCE</scope>
    <source>
        <strain evidence="3">KCTC 22746</strain>
    </source>
</reference>
<dbReference type="InterPro" id="IPR012347">
    <property type="entry name" value="Ferritin-like"/>
</dbReference>
<dbReference type="Proteomes" id="UP000622475">
    <property type="component" value="Unassembled WGS sequence"/>
</dbReference>
<feature type="domain" description="DUF305" evidence="2">
    <location>
        <begin position="74"/>
        <end position="219"/>
    </location>
</feature>
<evidence type="ECO:0000313" key="3">
    <source>
        <dbReference type="EMBL" id="MBE9662976.1"/>
    </source>
</evidence>
<gene>
    <name evidence="3" type="ORF">IRJ16_13890</name>
</gene>
<keyword evidence="1" id="KW-0732">Signal</keyword>
<dbReference type="EMBL" id="JADFFL010000005">
    <property type="protein sequence ID" value="MBE9662976.1"/>
    <property type="molecule type" value="Genomic_DNA"/>
</dbReference>
<sequence>MKNRFILSLVAVAAIFASCQNQQKNNQTGDSTMNADTPAHTMTPAAGEADSAMKTSMSKMMENMHQLKKSGNADHDLAVAMREHHKGAVDMASVELEKGSDSELKKMAQKIKDMQGKEVDDLDKLISKYKDAQKNYDPENTDQGLGKAMSDNMMSMMQMPQEKAAGVDHEFAMMMAKHHADGIKMGQAILQYAKDPMFKSMTEKMIADQQNEITEFQKWMAANSNQ</sequence>
<organism evidence="3 4">
    <name type="scientific">Mucilaginibacter myungsuensis</name>
    <dbReference type="NCBI Taxonomy" id="649104"/>
    <lineage>
        <taxon>Bacteria</taxon>
        <taxon>Pseudomonadati</taxon>
        <taxon>Bacteroidota</taxon>
        <taxon>Sphingobacteriia</taxon>
        <taxon>Sphingobacteriales</taxon>
        <taxon>Sphingobacteriaceae</taxon>
        <taxon>Mucilaginibacter</taxon>
    </lineage>
</organism>
<keyword evidence="4" id="KW-1185">Reference proteome</keyword>
<proteinExistence type="predicted"/>